<evidence type="ECO:0000256" key="2">
    <source>
        <dbReference type="ARBA" id="ARBA00013064"/>
    </source>
</evidence>
<evidence type="ECO:0000256" key="5">
    <source>
        <dbReference type="ARBA" id="ARBA00022801"/>
    </source>
</evidence>
<dbReference type="InterPro" id="IPR029021">
    <property type="entry name" value="Prot-tyrosine_phosphatase-like"/>
</dbReference>
<feature type="domain" description="Tyrosine-protein phosphatase" evidence="9">
    <location>
        <begin position="37"/>
        <end position="302"/>
    </location>
</feature>
<dbReference type="PROSITE" id="PS50056">
    <property type="entry name" value="TYR_PHOSPHATASE_2"/>
    <property type="match status" value="1"/>
</dbReference>
<dbReference type="Gene3D" id="3.90.190.10">
    <property type="entry name" value="Protein tyrosine phosphatase superfamily"/>
    <property type="match status" value="1"/>
</dbReference>
<evidence type="ECO:0000259" key="10">
    <source>
        <dbReference type="PROSITE" id="PS50056"/>
    </source>
</evidence>
<dbReference type="Proteomes" id="UP000265100">
    <property type="component" value="Chromosome 20"/>
</dbReference>
<feature type="region of interest" description="Disordered" evidence="8">
    <location>
        <begin position="625"/>
        <end position="682"/>
    </location>
</feature>
<dbReference type="SMART" id="SM00404">
    <property type="entry name" value="PTPc_motif"/>
    <property type="match status" value="1"/>
</dbReference>
<dbReference type="GO" id="GO:0005737">
    <property type="term" value="C:cytoplasm"/>
    <property type="evidence" value="ECO:0007669"/>
    <property type="project" value="UniProtKB-SubCell"/>
</dbReference>
<dbReference type="PANTHER" id="PTHR45983:SF1">
    <property type="entry name" value="TYROSINE-PROTEIN PHOSPHATASE NON-RECEPTOR TYPE 22"/>
    <property type="match status" value="1"/>
</dbReference>
<evidence type="ECO:0000256" key="1">
    <source>
        <dbReference type="ARBA" id="ARBA00004496"/>
    </source>
</evidence>
<name>A0AAX7SQ66_ASTCA</name>
<keyword evidence="6" id="KW-0904">Protein phosphatase</keyword>
<protein>
    <recommendedName>
        <fullName evidence="2">protein-tyrosine-phosphatase</fullName>
        <ecNumber evidence="2">3.1.3.48</ecNumber>
    </recommendedName>
</protein>
<evidence type="ECO:0000256" key="4">
    <source>
        <dbReference type="ARBA" id="ARBA00022553"/>
    </source>
</evidence>
<reference evidence="12" key="2">
    <citation type="submission" date="2023-03" db="EMBL/GenBank/DDBJ databases">
        <authorList>
            <consortium name="Wellcome Sanger Institute Data Sharing"/>
        </authorList>
    </citation>
    <scope>NUCLEOTIDE SEQUENCE [LARGE SCALE GENOMIC DNA]</scope>
</reference>
<dbReference type="PROSITE" id="PS00383">
    <property type="entry name" value="TYR_PHOSPHATASE_1"/>
    <property type="match status" value="1"/>
</dbReference>
<evidence type="ECO:0000259" key="9">
    <source>
        <dbReference type="PROSITE" id="PS50055"/>
    </source>
</evidence>
<accession>A0AAX7SQ66</accession>
<reference evidence="11 12" key="1">
    <citation type="submission" date="2018-05" db="EMBL/GenBank/DDBJ databases">
        <authorList>
            <person name="Datahose"/>
        </authorList>
    </citation>
    <scope>NUCLEOTIDE SEQUENCE</scope>
</reference>
<dbReference type="Pfam" id="PF00102">
    <property type="entry name" value="Y_phosphatase"/>
    <property type="match status" value="1"/>
</dbReference>
<dbReference type="GO" id="GO:0050868">
    <property type="term" value="P:negative regulation of T cell activation"/>
    <property type="evidence" value="ECO:0007669"/>
    <property type="project" value="TreeGrafter"/>
</dbReference>
<proteinExistence type="inferred from homology"/>
<dbReference type="FunFam" id="3.90.190.10:FF:000045">
    <property type="entry name" value="Tyrosine-protein phosphatase non-receptor type 12"/>
    <property type="match status" value="1"/>
</dbReference>
<evidence type="ECO:0000256" key="3">
    <source>
        <dbReference type="ARBA" id="ARBA00022490"/>
    </source>
</evidence>
<evidence type="ECO:0000313" key="12">
    <source>
        <dbReference type="Proteomes" id="UP000265100"/>
    </source>
</evidence>
<dbReference type="GO" id="GO:0050852">
    <property type="term" value="P:T cell receptor signaling pathway"/>
    <property type="evidence" value="ECO:0007669"/>
    <property type="project" value="TreeGrafter"/>
</dbReference>
<feature type="compositionally biased region" description="Basic residues" evidence="8">
    <location>
        <begin position="655"/>
        <end position="666"/>
    </location>
</feature>
<dbReference type="InterPro" id="IPR016130">
    <property type="entry name" value="Tyr_Pase_AS"/>
</dbReference>
<dbReference type="InterPro" id="IPR000387">
    <property type="entry name" value="Tyr_Pase_dom"/>
</dbReference>
<dbReference type="SMART" id="SM00194">
    <property type="entry name" value="PTPc"/>
    <property type="match status" value="1"/>
</dbReference>
<reference evidence="11" key="4">
    <citation type="submission" date="2025-09" db="UniProtKB">
        <authorList>
            <consortium name="Ensembl"/>
        </authorList>
    </citation>
    <scope>IDENTIFICATION</scope>
</reference>
<evidence type="ECO:0000313" key="11">
    <source>
        <dbReference type="Ensembl" id="ENSACLP00000046632.1"/>
    </source>
</evidence>
<dbReference type="GO" id="GO:0004726">
    <property type="term" value="F:non-membrane spanning protein tyrosine phosphatase activity"/>
    <property type="evidence" value="ECO:0007669"/>
    <property type="project" value="InterPro"/>
</dbReference>
<organism evidence="11 12">
    <name type="scientific">Astatotilapia calliptera</name>
    <name type="common">Eastern happy</name>
    <name type="synonym">Chromis callipterus</name>
    <dbReference type="NCBI Taxonomy" id="8154"/>
    <lineage>
        <taxon>Eukaryota</taxon>
        <taxon>Metazoa</taxon>
        <taxon>Chordata</taxon>
        <taxon>Craniata</taxon>
        <taxon>Vertebrata</taxon>
        <taxon>Euteleostomi</taxon>
        <taxon>Actinopterygii</taxon>
        <taxon>Neopterygii</taxon>
        <taxon>Teleostei</taxon>
        <taxon>Neoteleostei</taxon>
        <taxon>Acanthomorphata</taxon>
        <taxon>Ovalentaria</taxon>
        <taxon>Cichlomorphae</taxon>
        <taxon>Cichliformes</taxon>
        <taxon>Cichlidae</taxon>
        <taxon>African cichlids</taxon>
        <taxon>Pseudocrenilabrinae</taxon>
        <taxon>Haplochromini</taxon>
        <taxon>Astatotilapia</taxon>
    </lineage>
</organism>
<dbReference type="SUPFAM" id="SSF52799">
    <property type="entry name" value="(Phosphotyrosine protein) phosphatases II"/>
    <property type="match status" value="1"/>
</dbReference>
<sequence length="712" mass="80415">IPHSEDPAMDQQVRILRSFLDDLERQEAAAEETPNGIAGEFVRLKSQSTKYRTDKTYPSKTAEKQENIKKNRYKDILPFDHTRVKLTLVTSKNDTDYINASFLKGVSNSRAYIATQGPLPHTVVDFLRMLWEYKIEVVVMACREFEMGKKKCEVYWPQKHEEPFVCEPFKVYCDSEESKGDYLTRTLRLTYHNSSRTLKQLHYVNWPDHGVPDSIPPILDMLHEMRSYQAHDDVPICIHCSAGCGRTGALCVIDYTWNLLKKQMITSDFSIYNLVQSMRTQRPSLVQTKEQYDLVYRTIKLLFQRYLQSVDEQTFQNEVSNQRFIIVSELRQRLARSRDDMVLVVCFINAYRNAQPSESQQWPLFQTSPESVPQDLNEVPWMVHANQRIPSAEEELVAESDSVPSLIRQPSPDLAAAICSMVEDPYFDTGLSSPSSDGGHTGAAEETTEWTFSPLFSAPSLFLNDHTLEANSPASADFSVFADTGEVCTSGEDPPPLPERTPESYMLAVDTGSPPSPAPPLPERTPESFELAIDQAVLDVYGFFFICFFVCLVLEPTAIFPQPLEIAHPSTRVGISSEWDGTSQPKNFHDAVMSRSKVMVPPTVVQPIAPPTVFVAEGGSAQAEHCDVNRRASLNNEKSENKSDKNSEKAMSRTKSLRFFKHKQRPKTAPPMPPTQPGASSQPCSVFSVFKFGFGNRFGKPKGPRKYPDTWV</sequence>
<dbReference type="PRINTS" id="PR00700">
    <property type="entry name" value="PRTYPHPHTASE"/>
</dbReference>
<reference evidence="11" key="3">
    <citation type="submission" date="2025-08" db="UniProtKB">
        <authorList>
            <consortium name="Ensembl"/>
        </authorList>
    </citation>
    <scope>IDENTIFICATION</scope>
</reference>
<keyword evidence="3" id="KW-0963">Cytoplasm</keyword>
<evidence type="ECO:0000256" key="8">
    <source>
        <dbReference type="SAM" id="MobiDB-lite"/>
    </source>
</evidence>
<dbReference type="AlphaFoldDB" id="A0AAX7SQ66"/>
<keyword evidence="12" id="KW-1185">Reference proteome</keyword>
<keyword evidence="5" id="KW-0378">Hydrolase</keyword>
<dbReference type="PANTHER" id="PTHR45983">
    <property type="entry name" value="TYROSINE PHOSPHATSE N18, PUTATIVE-RELATED"/>
    <property type="match status" value="1"/>
</dbReference>
<evidence type="ECO:0000256" key="7">
    <source>
        <dbReference type="ARBA" id="ARBA00034734"/>
    </source>
</evidence>
<gene>
    <name evidence="11" type="primary">PTPN22</name>
</gene>
<evidence type="ECO:0000256" key="6">
    <source>
        <dbReference type="ARBA" id="ARBA00022912"/>
    </source>
</evidence>
<dbReference type="Ensembl" id="ENSACLT00000086031.1">
    <property type="protein sequence ID" value="ENSACLP00000046632.1"/>
    <property type="gene ID" value="ENSACLG00000022398.2"/>
</dbReference>
<dbReference type="EC" id="3.1.3.48" evidence="2"/>
<dbReference type="PROSITE" id="PS50055">
    <property type="entry name" value="TYR_PHOSPHATASE_PTP"/>
    <property type="match status" value="1"/>
</dbReference>
<comment type="subcellular location">
    <subcellularLocation>
        <location evidence="1">Cytoplasm</location>
    </subcellularLocation>
</comment>
<dbReference type="GO" id="GO:0005634">
    <property type="term" value="C:nucleus"/>
    <property type="evidence" value="ECO:0007669"/>
    <property type="project" value="TreeGrafter"/>
</dbReference>
<dbReference type="GeneTree" id="ENSGT00940000167346"/>
<keyword evidence="4" id="KW-0597">Phosphoprotein</keyword>
<comment type="similarity">
    <text evidence="7">Belongs to the protein-tyrosine phosphatase family. Non-receptor class 4 subfamily.</text>
</comment>
<dbReference type="InterPro" id="IPR047170">
    <property type="entry name" value="PTN12/18/22"/>
</dbReference>
<feature type="compositionally biased region" description="Basic and acidic residues" evidence="8">
    <location>
        <begin position="637"/>
        <end position="651"/>
    </location>
</feature>
<dbReference type="InterPro" id="IPR003595">
    <property type="entry name" value="Tyr_Pase_cat"/>
</dbReference>
<dbReference type="InterPro" id="IPR000242">
    <property type="entry name" value="PTP_cat"/>
</dbReference>
<feature type="domain" description="Tyrosine specific protein phosphatases" evidence="10">
    <location>
        <begin position="216"/>
        <end position="293"/>
    </location>
</feature>